<dbReference type="AlphaFoldDB" id="A0AAP0HID3"/>
<protein>
    <submittedName>
        <fullName evidence="1">Uncharacterized protein</fullName>
    </submittedName>
</protein>
<name>A0AAP0HID3_9MAGN</name>
<evidence type="ECO:0000313" key="1">
    <source>
        <dbReference type="EMBL" id="KAK9089623.1"/>
    </source>
</evidence>
<comment type="caution">
    <text evidence="1">The sequence shown here is derived from an EMBL/GenBank/DDBJ whole genome shotgun (WGS) entry which is preliminary data.</text>
</comment>
<reference evidence="1 2" key="1">
    <citation type="submission" date="2024-01" db="EMBL/GenBank/DDBJ databases">
        <title>Genome assemblies of Stephania.</title>
        <authorList>
            <person name="Yang L."/>
        </authorList>
    </citation>
    <scope>NUCLEOTIDE SEQUENCE [LARGE SCALE GENOMIC DNA]</scope>
    <source>
        <strain evidence="1">JXDWG</strain>
        <tissue evidence="1">Leaf</tissue>
    </source>
</reference>
<proteinExistence type="predicted"/>
<accession>A0AAP0HID3</accession>
<gene>
    <name evidence="1" type="ORF">Scep_028705</name>
</gene>
<evidence type="ECO:0000313" key="2">
    <source>
        <dbReference type="Proteomes" id="UP001419268"/>
    </source>
</evidence>
<dbReference type="EMBL" id="JBBNAG010000012">
    <property type="protein sequence ID" value="KAK9089623.1"/>
    <property type="molecule type" value="Genomic_DNA"/>
</dbReference>
<dbReference type="Proteomes" id="UP001419268">
    <property type="component" value="Unassembled WGS sequence"/>
</dbReference>
<sequence>MKSLKNFIKKSSMKRIEGGNYHKNVNCLEDNFQIGKPPTKPKMHAQGEDHQFHKLIQIQLLKGY</sequence>
<keyword evidence="2" id="KW-1185">Reference proteome</keyword>
<organism evidence="1 2">
    <name type="scientific">Stephania cephalantha</name>
    <dbReference type="NCBI Taxonomy" id="152367"/>
    <lineage>
        <taxon>Eukaryota</taxon>
        <taxon>Viridiplantae</taxon>
        <taxon>Streptophyta</taxon>
        <taxon>Embryophyta</taxon>
        <taxon>Tracheophyta</taxon>
        <taxon>Spermatophyta</taxon>
        <taxon>Magnoliopsida</taxon>
        <taxon>Ranunculales</taxon>
        <taxon>Menispermaceae</taxon>
        <taxon>Menispermoideae</taxon>
        <taxon>Cissampelideae</taxon>
        <taxon>Stephania</taxon>
    </lineage>
</organism>